<proteinExistence type="predicted"/>
<evidence type="ECO:0000256" key="2">
    <source>
        <dbReference type="ARBA" id="ARBA00022679"/>
    </source>
</evidence>
<organism evidence="4 5">
    <name type="scientific">Conyzicola nivalis</name>
    <dbReference type="NCBI Taxonomy" id="1477021"/>
    <lineage>
        <taxon>Bacteria</taxon>
        <taxon>Bacillati</taxon>
        <taxon>Actinomycetota</taxon>
        <taxon>Actinomycetes</taxon>
        <taxon>Micrococcales</taxon>
        <taxon>Microbacteriaceae</taxon>
        <taxon>Conyzicola</taxon>
    </lineage>
</organism>
<dbReference type="Pfam" id="PF13692">
    <property type="entry name" value="Glyco_trans_1_4"/>
    <property type="match status" value="1"/>
</dbReference>
<keyword evidence="1" id="KW-0328">Glycosyltransferase</keyword>
<dbReference type="PANTHER" id="PTHR12526">
    <property type="entry name" value="GLYCOSYLTRANSFERASE"/>
    <property type="match status" value="1"/>
</dbReference>
<comment type="caution">
    <text evidence="4">The sequence shown here is derived from an EMBL/GenBank/DDBJ whole genome shotgun (WGS) entry which is preliminary data.</text>
</comment>
<gene>
    <name evidence="4" type="ORF">GCM10010979_25720</name>
</gene>
<dbReference type="EMBL" id="BMGB01000001">
    <property type="protein sequence ID" value="GGB09930.1"/>
    <property type="molecule type" value="Genomic_DNA"/>
</dbReference>
<keyword evidence="5" id="KW-1185">Reference proteome</keyword>
<dbReference type="Pfam" id="PF13579">
    <property type="entry name" value="Glyco_trans_4_4"/>
    <property type="match status" value="1"/>
</dbReference>
<evidence type="ECO:0000313" key="5">
    <source>
        <dbReference type="Proteomes" id="UP000606922"/>
    </source>
</evidence>
<dbReference type="InterPro" id="IPR028098">
    <property type="entry name" value="Glyco_trans_4-like_N"/>
</dbReference>
<dbReference type="RefSeq" id="WP_188510973.1">
    <property type="nucleotide sequence ID" value="NZ_BMGB01000001.1"/>
</dbReference>
<sequence length="414" mass="43936">MKIGMLSQWFDPEPGPAAIPAVFAREFVAQGHEVSVLTGFPNYPSGEIYAGYKQQLRSKSFVDGFAVTRVPLYANHDSSARRRLANYASFALSATTLGAGALRGTDAIWVYNSPVTVALPLLAHSRFGKTPYFLQVQDLWPDSLIDSGMFPGGAVGRVGAAVIDKIVRVMENRSVVIGVSSPGARRLILERNSRLDPARIVDSPNPTDEALFRPVSEINPSAVPEVPWANYFTLMYVGAVGDVQGLDSLVDAATILRGERHIRVVVVGDGIARQRLESLCVARGLDNVTFVGRVDKSLVPGYTATADVQLVSLADRPFLRSTTPSKIASLLASRVPIIGQISGDGADLIRKSGAGLIASPGDADALARAISTMAQAAGSELEAYAANGRKYYEEHLAAGVVAANVVEALSAAMS</sequence>
<dbReference type="SUPFAM" id="SSF53756">
    <property type="entry name" value="UDP-Glycosyltransferase/glycogen phosphorylase"/>
    <property type="match status" value="1"/>
</dbReference>
<keyword evidence="2" id="KW-0808">Transferase</keyword>
<dbReference type="AlphaFoldDB" id="A0A916WLU5"/>
<evidence type="ECO:0000256" key="1">
    <source>
        <dbReference type="ARBA" id="ARBA00022676"/>
    </source>
</evidence>
<feature type="domain" description="Glycosyltransferase subfamily 4-like N-terminal" evidence="3">
    <location>
        <begin position="23"/>
        <end position="201"/>
    </location>
</feature>
<evidence type="ECO:0000259" key="3">
    <source>
        <dbReference type="Pfam" id="PF13579"/>
    </source>
</evidence>
<name>A0A916WLU5_9MICO</name>
<reference evidence="4" key="1">
    <citation type="journal article" date="2014" name="Int. J. Syst. Evol. Microbiol.">
        <title>Complete genome sequence of Corynebacterium casei LMG S-19264T (=DSM 44701T), isolated from a smear-ripened cheese.</title>
        <authorList>
            <consortium name="US DOE Joint Genome Institute (JGI-PGF)"/>
            <person name="Walter F."/>
            <person name="Albersmeier A."/>
            <person name="Kalinowski J."/>
            <person name="Ruckert C."/>
        </authorList>
    </citation>
    <scope>NUCLEOTIDE SEQUENCE</scope>
    <source>
        <strain evidence="4">CGMCC 1.12813</strain>
    </source>
</reference>
<evidence type="ECO:0000313" key="4">
    <source>
        <dbReference type="EMBL" id="GGB09930.1"/>
    </source>
</evidence>
<accession>A0A916WLU5</accession>
<dbReference type="GO" id="GO:0016757">
    <property type="term" value="F:glycosyltransferase activity"/>
    <property type="evidence" value="ECO:0007669"/>
    <property type="project" value="UniProtKB-KW"/>
</dbReference>
<dbReference type="Proteomes" id="UP000606922">
    <property type="component" value="Unassembled WGS sequence"/>
</dbReference>
<dbReference type="Gene3D" id="3.40.50.2000">
    <property type="entry name" value="Glycogen Phosphorylase B"/>
    <property type="match status" value="2"/>
</dbReference>
<dbReference type="CDD" id="cd03794">
    <property type="entry name" value="GT4_WbuB-like"/>
    <property type="match status" value="1"/>
</dbReference>
<reference evidence="4" key="2">
    <citation type="submission" date="2020-09" db="EMBL/GenBank/DDBJ databases">
        <authorList>
            <person name="Sun Q."/>
            <person name="Zhou Y."/>
        </authorList>
    </citation>
    <scope>NUCLEOTIDE SEQUENCE</scope>
    <source>
        <strain evidence="4">CGMCC 1.12813</strain>
    </source>
</reference>
<protein>
    <submittedName>
        <fullName evidence="4">Glycosyltransferase WbuB</fullName>
    </submittedName>
</protein>